<feature type="binding site" evidence="14">
    <location>
        <position position="334"/>
    </location>
    <ligand>
        <name>Mg(2+)</name>
        <dbReference type="ChEBI" id="CHEBI:18420"/>
    </ligand>
</feature>
<evidence type="ECO:0000256" key="1">
    <source>
        <dbReference type="ARBA" id="ARBA00004609"/>
    </source>
</evidence>
<keyword evidence="17" id="KW-0812">Transmembrane</keyword>
<evidence type="ECO:0000256" key="4">
    <source>
        <dbReference type="ARBA" id="ARBA00022475"/>
    </source>
</evidence>
<feature type="binding site" evidence="14">
    <location>
        <position position="61"/>
    </location>
    <ligand>
        <name>Mg(2+)</name>
        <dbReference type="ChEBI" id="CHEBI:18420"/>
    </ligand>
</feature>
<evidence type="ECO:0000256" key="13">
    <source>
        <dbReference type="PIRSR" id="PIRSR601952-1"/>
    </source>
</evidence>
<comment type="cofactor">
    <cofactor evidence="14">
        <name>Mg(2+)</name>
        <dbReference type="ChEBI" id="CHEBI:18420"/>
    </cofactor>
    <text evidence="14">Binds 1 Mg(2+) ion.</text>
</comment>
<keyword evidence="17" id="KW-1133">Transmembrane helix</keyword>
<dbReference type="FunFam" id="3.40.720.10:FF:000008">
    <property type="entry name" value="Alkaline phosphatase"/>
    <property type="match status" value="1"/>
</dbReference>
<evidence type="ECO:0000313" key="20">
    <source>
        <dbReference type="Proteomes" id="UP000007819"/>
    </source>
</evidence>
<dbReference type="CDD" id="cd16012">
    <property type="entry name" value="ALP"/>
    <property type="match status" value="1"/>
</dbReference>
<keyword evidence="18" id="KW-0732">Signal</keyword>
<dbReference type="Proteomes" id="UP000007819">
    <property type="component" value="Chromosome A1"/>
</dbReference>
<evidence type="ECO:0000256" key="7">
    <source>
        <dbReference type="ARBA" id="ARBA00022801"/>
    </source>
</evidence>
<dbReference type="GO" id="GO:0098552">
    <property type="term" value="C:side of membrane"/>
    <property type="evidence" value="ECO:0007669"/>
    <property type="project" value="UniProtKB-KW"/>
</dbReference>
<keyword evidence="12" id="KW-0449">Lipoprotein</keyword>
<keyword evidence="8 14" id="KW-0862">Zinc</keyword>
<dbReference type="Pfam" id="PF00245">
    <property type="entry name" value="Alk_phosphatase"/>
    <property type="match status" value="1"/>
</dbReference>
<comment type="subcellular location">
    <subcellularLocation>
        <location evidence="1">Cell membrane</location>
        <topology evidence="1">Lipid-anchor</topology>
        <topology evidence="1">GPI-anchor</topology>
    </subcellularLocation>
</comment>
<feature type="binding site" evidence="14">
    <location>
        <position position="61"/>
    </location>
    <ligand>
        <name>Zn(2+)</name>
        <dbReference type="ChEBI" id="CHEBI:29105"/>
        <label>2</label>
    </ligand>
</feature>
<evidence type="ECO:0000313" key="19">
    <source>
        <dbReference type="EnsemblMetazoa" id="XP_001943259.2"/>
    </source>
</evidence>
<dbReference type="InterPro" id="IPR001952">
    <property type="entry name" value="Alkaline_phosphatase"/>
</dbReference>
<feature type="binding site" evidence="14">
    <location>
        <position position="174"/>
    </location>
    <ligand>
        <name>Mg(2+)</name>
        <dbReference type="ChEBI" id="CHEBI:18420"/>
    </ligand>
</feature>
<keyword evidence="10 17" id="KW-0472">Membrane</keyword>
<keyword evidence="9 14" id="KW-0460">Magnesium</keyword>
<dbReference type="GeneID" id="100160260"/>
<protein>
    <recommendedName>
        <fullName evidence="3 16">Alkaline phosphatase</fullName>
        <ecNumber evidence="3 16">3.1.3.1</ecNumber>
    </recommendedName>
</protein>
<dbReference type="SUPFAM" id="SSF53649">
    <property type="entry name" value="Alkaline phosphatase-like"/>
    <property type="match status" value="1"/>
</dbReference>
<evidence type="ECO:0000256" key="3">
    <source>
        <dbReference type="ARBA" id="ARBA00012647"/>
    </source>
</evidence>
<dbReference type="RefSeq" id="XP_001943259.2">
    <property type="nucleotide sequence ID" value="XM_001943224.4"/>
</dbReference>
<evidence type="ECO:0000256" key="12">
    <source>
        <dbReference type="ARBA" id="ARBA00023288"/>
    </source>
</evidence>
<feature type="binding site" evidence="14">
    <location>
        <position position="460"/>
    </location>
    <ligand>
        <name>Zn(2+)</name>
        <dbReference type="ChEBI" id="CHEBI:29105"/>
        <label>2</label>
    </ligand>
</feature>
<dbReference type="PRINTS" id="PR00113">
    <property type="entry name" value="ALKPHPHTASE"/>
</dbReference>
<comment type="cofactor">
    <cofactor evidence="14">
        <name>Zn(2+)</name>
        <dbReference type="ChEBI" id="CHEBI:29105"/>
    </cofactor>
    <text evidence="14">Binds 2 Zn(2+) ions.</text>
</comment>
<evidence type="ECO:0000256" key="18">
    <source>
        <dbReference type="SAM" id="SignalP"/>
    </source>
</evidence>
<comment type="catalytic activity">
    <reaction evidence="16">
        <text>a phosphate monoester + H2O = an alcohol + phosphate</text>
        <dbReference type="Rhea" id="RHEA:15017"/>
        <dbReference type="ChEBI" id="CHEBI:15377"/>
        <dbReference type="ChEBI" id="CHEBI:30879"/>
        <dbReference type="ChEBI" id="CHEBI:43474"/>
        <dbReference type="ChEBI" id="CHEBI:67140"/>
        <dbReference type="EC" id="3.1.3.1"/>
    </reaction>
</comment>
<feature type="signal peptide" evidence="18">
    <location>
        <begin position="1"/>
        <end position="19"/>
    </location>
</feature>
<dbReference type="KEGG" id="api:100160260"/>
<keyword evidence="6 14" id="KW-0479">Metal-binding</keyword>
<dbReference type="PROSITE" id="PS00123">
    <property type="entry name" value="ALKALINE_PHOSPHATASE"/>
    <property type="match status" value="1"/>
</dbReference>
<accession>A0A8R1VYL8</accession>
<proteinExistence type="inferred from homology"/>
<evidence type="ECO:0000256" key="15">
    <source>
        <dbReference type="RuleBase" id="RU003946"/>
    </source>
</evidence>
<dbReference type="PANTHER" id="PTHR11596:SF91">
    <property type="entry name" value="ALKALINE PHOSPHATASE-RELATED"/>
    <property type="match status" value="1"/>
</dbReference>
<feature type="transmembrane region" description="Helical" evidence="17">
    <location>
        <begin position="515"/>
        <end position="534"/>
    </location>
</feature>
<dbReference type="SMART" id="SM00098">
    <property type="entry name" value="alkPPc"/>
    <property type="match status" value="1"/>
</dbReference>
<dbReference type="AlphaFoldDB" id="A0A8R1VYL8"/>
<feature type="binding site" evidence="14">
    <location>
        <position position="343"/>
    </location>
    <ligand>
        <name>Zn(2+)</name>
        <dbReference type="ChEBI" id="CHEBI:29105"/>
        <label>2</label>
    </ligand>
</feature>
<dbReference type="GO" id="GO:0005886">
    <property type="term" value="C:plasma membrane"/>
    <property type="evidence" value="ECO:0007669"/>
    <property type="project" value="UniProtKB-SubCell"/>
</dbReference>
<evidence type="ECO:0000256" key="14">
    <source>
        <dbReference type="PIRSR" id="PIRSR601952-2"/>
    </source>
</evidence>
<evidence type="ECO:0000256" key="2">
    <source>
        <dbReference type="ARBA" id="ARBA00005984"/>
    </source>
</evidence>
<feature type="active site" description="Phosphoserine intermediate" evidence="13">
    <location>
        <position position="111"/>
    </location>
</feature>
<dbReference type="GO" id="GO:0004035">
    <property type="term" value="F:alkaline phosphatase activity"/>
    <property type="evidence" value="ECO:0007669"/>
    <property type="project" value="UniProtKB-EC"/>
</dbReference>
<dbReference type="GO" id="GO:0046872">
    <property type="term" value="F:metal ion binding"/>
    <property type="evidence" value="ECO:0007669"/>
    <property type="project" value="UniProtKB-KW"/>
</dbReference>
<evidence type="ECO:0000256" key="8">
    <source>
        <dbReference type="ARBA" id="ARBA00022833"/>
    </source>
</evidence>
<evidence type="ECO:0000256" key="5">
    <source>
        <dbReference type="ARBA" id="ARBA00022622"/>
    </source>
</evidence>
<comment type="similarity">
    <text evidence="2 15">Belongs to the alkaline phosphatase family.</text>
</comment>
<sequence>MWTFVVCAVLACALQQVSAATTTQESDPKFWIENGKRILEEKSKQPLRTNKAKNVILFLGDGMSLTTLTAARIYKGQLQNTSGESEHLSFEQFPFTGISKTYCVDNQVADSACSATAYLCGVKTNKGTIGVTSKVEKGDCPSSVLEEHRVTSIMQWAQWAGKATGIVTTTRVTHASPAGSYSQTAHRDWESDEDMMKISKGTTNITQCEDIAKQLITREPGKNFKVIMGGGQNNFMKQGVNSTGKRHDQDLIQTWKNDKKTRFADKIAKYVTNRQELLETDMSKTDFVLGLFHQGHMDYRLKSNFETQPTLQEMTRNAIQLLQKEPNGYVLFVEGGLIDKAHHRTWARIALDETLEFSKAVADAVAMTSEDDTLIVVTSDHAHTMTMAGYPKRNANILGLSGTMAMDNMTYTTLSYANGPKQSFVNDSTSCHRVNVTNEDIINKVDFVYPSLVDLLDETHGGDDVMVFARGPMSHLFTGNYEQNQIPLGMAMAAGISTNFPTTDSTSGAISPFNFSGQTILAVLLLALVGILQARL</sequence>
<reference evidence="19" key="2">
    <citation type="submission" date="2022-06" db="UniProtKB">
        <authorList>
            <consortium name="EnsemblMetazoa"/>
        </authorList>
    </citation>
    <scope>IDENTIFICATION</scope>
</reference>
<organism evidence="19 20">
    <name type="scientific">Acyrthosiphon pisum</name>
    <name type="common">Pea aphid</name>
    <dbReference type="NCBI Taxonomy" id="7029"/>
    <lineage>
        <taxon>Eukaryota</taxon>
        <taxon>Metazoa</taxon>
        <taxon>Ecdysozoa</taxon>
        <taxon>Arthropoda</taxon>
        <taxon>Hexapoda</taxon>
        <taxon>Insecta</taxon>
        <taxon>Pterygota</taxon>
        <taxon>Neoptera</taxon>
        <taxon>Paraneoptera</taxon>
        <taxon>Hemiptera</taxon>
        <taxon>Sternorrhyncha</taxon>
        <taxon>Aphidomorpha</taxon>
        <taxon>Aphidoidea</taxon>
        <taxon>Aphididae</taxon>
        <taxon>Macrosiphini</taxon>
        <taxon>Acyrthosiphon</taxon>
    </lineage>
</organism>
<keyword evidence="11" id="KW-0325">Glycoprotein</keyword>
<evidence type="ECO:0000256" key="16">
    <source>
        <dbReference type="RuleBase" id="RU003947"/>
    </source>
</evidence>
<name>A0A8R1VYL8_ACYPI</name>
<feature type="chain" id="PRO_5035925727" description="Alkaline phosphatase" evidence="18">
    <location>
        <begin position="20"/>
        <end position="536"/>
    </location>
</feature>
<dbReference type="PANTHER" id="PTHR11596">
    <property type="entry name" value="ALKALINE PHOSPHATASE"/>
    <property type="match status" value="1"/>
</dbReference>
<dbReference type="EnsemblMetazoa" id="XM_001943224.5">
    <property type="protein sequence ID" value="XP_001943259.2"/>
    <property type="gene ID" value="LOC100160260"/>
</dbReference>
<keyword evidence="5" id="KW-0336">GPI-anchor</keyword>
<dbReference type="OrthoDB" id="5818554at2759"/>
<feature type="binding site" evidence="14">
    <location>
        <position position="380"/>
    </location>
    <ligand>
        <name>Zn(2+)</name>
        <dbReference type="ChEBI" id="CHEBI:29105"/>
        <label>2</label>
    </ligand>
</feature>
<dbReference type="InterPro" id="IPR018299">
    <property type="entry name" value="Alkaline_phosphatase_AS"/>
</dbReference>
<dbReference type="InterPro" id="IPR017850">
    <property type="entry name" value="Alkaline_phosphatase_core_sf"/>
</dbReference>
<evidence type="ECO:0000256" key="11">
    <source>
        <dbReference type="ARBA" id="ARBA00023180"/>
    </source>
</evidence>
<feature type="binding site" evidence="14">
    <location>
        <position position="339"/>
    </location>
    <ligand>
        <name>Zn(2+)</name>
        <dbReference type="ChEBI" id="CHEBI:29105"/>
        <label>2</label>
    </ligand>
</feature>
<dbReference type="EC" id="3.1.3.1" evidence="3 16"/>
<feature type="binding site" evidence="14">
    <location>
        <position position="176"/>
    </location>
    <ligand>
        <name>Mg(2+)</name>
        <dbReference type="ChEBI" id="CHEBI:18420"/>
    </ligand>
</feature>
<keyword evidence="7 16" id="KW-0378">Hydrolase</keyword>
<keyword evidence="20" id="KW-1185">Reference proteome</keyword>
<keyword evidence="4" id="KW-1003">Cell membrane</keyword>
<evidence type="ECO:0000256" key="6">
    <source>
        <dbReference type="ARBA" id="ARBA00022723"/>
    </source>
</evidence>
<evidence type="ECO:0000256" key="9">
    <source>
        <dbReference type="ARBA" id="ARBA00022842"/>
    </source>
</evidence>
<evidence type="ECO:0000256" key="10">
    <source>
        <dbReference type="ARBA" id="ARBA00023136"/>
    </source>
</evidence>
<feature type="binding site" evidence="14">
    <location>
        <position position="381"/>
    </location>
    <ligand>
        <name>Zn(2+)</name>
        <dbReference type="ChEBI" id="CHEBI:29105"/>
        <label>2</label>
    </ligand>
</feature>
<evidence type="ECO:0000256" key="17">
    <source>
        <dbReference type="SAM" id="Phobius"/>
    </source>
</evidence>
<dbReference type="Gene3D" id="3.40.720.10">
    <property type="entry name" value="Alkaline Phosphatase, subunit A"/>
    <property type="match status" value="1"/>
</dbReference>
<reference evidence="20" key="1">
    <citation type="submission" date="2010-06" db="EMBL/GenBank/DDBJ databases">
        <authorList>
            <person name="Jiang H."/>
            <person name="Abraham K."/>
            <person name="Ali S."/>
            <person name="Alsbrooks S.L."/>
            <person name="Anim B.N."/>
            <person name="Anosike U.S."/>
            <person name="Attaway T."/>
            <person name="Bandaranaike D.P."/>
            <person name="Battles P.K."/>
            <person name="Bell S.N."/>
            <person name="Bell A.V."/>
            <person name="Beltran B."/>
            <person name="Bickham C."/>
            <person name="Bustamante Y."/>
            <person name="Caleb T."/>
            <person name="Canada A."/>
            <person name="Cardenas V."/>
            <person name="Carter K."/>
            <person name="Chacko J."/>
            <person name="Chandrabose M.N."/>
            <person name="Chavez D."/>
            <person name="Chavez A."/>
            <person name="Chen L."/>
            <person name="Chu H.-S."/>
            <person name="Claassen K.J."/>
            <person name="Cockrell R."/>
            <person name="Collins M."/>
            <person name="Cooper J.A."/>
            <person name="Cree A."/>
            <person name="Curry S.M."/>
            <person name="Da Y."/>
            <person name="Dao M.D."/>
            <person name="Das B."/>
            <person name="Davila M.-L."/>
            <person name="Davy-Carroll L."/>
            <person name="Denson S."/>
            <person name="Dinh H."/>
            <person name="Ebong V.E."/>
            <person name="Edwards J.R."/>
            <person name="Egan A."/>
            <person name="El-Daye J."/>
            <person name="Escobedo L."/>
            <person name="Fernandez S."/>
            <person name="Fernando P.R."/>
            <person name="Flagg N."/>
            <person name="Forbes L.D."/>
            <person name="Fowler R.G."/>
            <person name="Fu Q."/>
            <person name="Gabisi R.A."/>
            <person name="Ganer J."/>
            <person name="Garbino Pronczuk A."/>
            <person name="Garcia R.M."/>
            <person name="Garner T."/>
            <person name="Garrett T.E."/>
            <person name="Gonzalez D.A."/>
            <person name="Hamid H."/>
            <person name="Hawkins E.S."/>
            <person name="Hirani K."/>
            <person name="Hogues M.E."/>
            <person name="Hollins B."/>
            <person name="Hsiao C.-H."/>
            <person name="Jabil R."/>
            <person name="James M.L."/>
            <person name="Jhangiani S.N."/>
            <person name="Johnson B."/>
            <person name="Johnson Q."/>
            <person name="Joshi V."/>
            <person name="Kalu J.B."/>
            <person name="Kam C."/>
            <person name="Kashfia A."/>
            <person name="Keebler J."/>
            <person name="Kisamo H."/>
            <person name="Kovar C.L."/>
            <person name="Lago L.A."/>
            <person name="Lai C.-Y."/>
            <person name="Laidlaw J."/>
            <person name="Lara F."/>
            <person name="Le T.-K."/>
            <person name="Lee S.L."/>
            <person name="Legall F.H."/>
            <person name="Lemon S.J."/>
            <person name="Lewis L.R."/>
            <person name="Li B."/>
            <person name="Liu Y."/>
            <person name="Liu Y.-S."/>
            <person name="Lopez J."/>
            <person name="Lozado R.J."/>
            <person name="Lu J."/>
            <person name="Madu R.C."/>
            <person name="Maheshwari M."/>
            <person name="Maheshwari R."/>
            <person name="Malloy K."/>
            <person name="Martinez E."/>
            <person name="Mathew T."/>
            <person name="Mercado I.C."/>
            <person name="Mercado C."/>
            <person name="Meyer B."/>
            <person name="Montgomery K."/>
            <person name="Morgan M.B."/>
            <person name="Munidasa M."/>
            <person name="Nazareth L.V."/>
            <person name="Nelson J."/>
            <person name="Ng B.M."/>
            <person name="Nguyen N.B."/>
            <person name="Nguyen P.Q."/>
            <person name="Nguyen T."/>
            <person name="Obregon M."/>
            <person name="Okwuonu G.O."/>
            <person name="Onwere C.G."/>
            <person name="Orozco G."/>
            <person name="Parra A."/>
            <person name="Patel S."/>
            <person name="Patil S."/>
            <person name="Perez A."/>
            <person name="Perez Y."/>
            <person name="Pham C."/>
            <person name="Primus E.L."/>
            <person name="Pu L.-L."/>
            <person name="Puazo M."/>
            <person name="Qin X."/>
            <person name="Quiroz J.B."/>
            <person name="Reese J."/>
            <person name="Richards S."/>
            <person name="Rives C.M."/>
            <person name="Robberts R."/>
            <person name="Ruiz S.J."/>
            <person name="Ruiz M.J."/>
            <person name="Santibanez J."/>
            <person name="Schneider B.W."/>
            <person name="Sisson I."/>
            <person name="Smith M."/>
            <person name="Sodergren E."/>
            <person name="Song X.-Z."/>
            <person name="Song B.B."/>
            <person name="Summersgill H."/>
            <person name="Thelus R."/>
            <person name="Thornton R.D."/>
            <person name="Trejos Z.Y."/>
            <person name="Usmani K."/>
            <person name="Vattathil S."/>
            <person name="Villasana D."/>
            <person name="Walker D.L."/>
            <person name="Wang S."/>
            <person name="Wang K."/>
            <person name="White C.S."/>
            <person name="Williams A.C."/>
            <person name="Williamson J."/>
            <person name="Wilson K."/>
            <person name="Woghiren I.O."/>
            <person name="Woodworth J.R."/>
            <person name="Worley K.C."/>
            <person name="Wright R.A."/>
            <person name="Wu W."/>
            <person name="Young L."/>
            <person name="Zhang L."/>
            <person name="Zhang J."/>
            <person name="Zhu Y."/>
            <person name="Muzny D.M."/>
            <person name="Weinstock G."/>
            <person name="Gibbs R.A."/>
        </authorList>
    </citation>
    <scope>NUCLEOTIDE SEQUENCE [LARGE SCALE GENOMIC DNA]</scope>
    <source>
        <strain evidence="20">LSR1</strain>
    </source>
</reference>